<evidence type="ECO:0000313" key="1">
    <source>
        <dbReference type="EMBL" id="KAG2620758.1"/>
    </source>
</evidence>
<accession>A0A8T0UFC2</accession>
<sequence length="117" mass="12186">MAAVARCCTTLAALTSARSRPRTACALLAPHPQPHALAAAHVRMHCSPQRSPQPMSACTAARQQLAAVRVRDTPAAASAVRTPQTVVPAVPTAARVRACHHSPCLPPPAAARRSPRP</sequence>
<dbReference type="EMBL" id="CM029042">
    <property type="protein sequence ID" value="KAG2620758.1"/>
    <property type="molecule type" value="Genomic_DNA"/>
</dbReference>
<proteinExistence type="predicted"/>
<evidence type="ECO:0000313" key="2">
    <source>
        <dbReference type="Proteomes" id="UP000823388"/>
    </source>
</evidence>
<name>A0A8T0UFC2_PANVG</name>
<reference evidence="1" key="1">
    <citation type="submission" date="2020-05" db="EMBL/GenBank/DDBJ databases">
        <title>WGS assembly of Panicum virgatum.</title>
        <authorList>
            <person name="Lovell J.T."/>
            <person name="Jenkins J."/>
            <person name="Shu S."/>
            <person name="Juenger T.E."/>
            <person name="Schmutz J."/>
        </authorList>
    </citation>
    <scope>NUCLEOTIDE SEQUENCE</scope>
    <source>
        <strain evidence="1">AP13</strain>
    </source>
</reference>
<keyword evidence="2" id="KW-1185">Reference proteome</keyword>
<organism evidence="1 2">
    <name type="scientific">Panicum virgatum</name>
    <name type="common">Blackwell switchgrass</name>
    <dbReference type="NCBI Taxonomy" id="38727"/>
    <lineage>
        <taxon>Eukaryota</taxon>
        <taxon>Viridiplantae</taxon>
        <taxon>Streptophyta</taxon>
        <taxon>Embryophyta</taxon>
        <taxon>Tracheophyta</taxon>
        <taxon>Spermatophyta</taxon>
        <taxon>Magnoliopsida</taxon>
        <taxon>Liliopsida</taxon>
        <taxon>Poales</taxon>
        <taxon>Poaceae</taxon>
        <taxon>PACMAD clade</taxon>
        <taxon>Panicoideae</taxon>
        <taxon>Panicodae</taxon>
        <taxon>Paniceae</taxon>
        <taxon>Panicinae</taxon>
        <taxon>Panicum</taxon>
        <taxon>Panicum sect. Hiantes</taxon>
    </lineage>
</organism>
<dbReference type="AlphaFoldDB" id="A0A8T0UFC2"/>
<dbReference type="Proteomes" id="UP000823388">
    <property type="component" value="Chromosome 3N"/>
</dbReference>
<comment type="caution">
    <text evidence="1">The sequence shown here is derived from an EMBL/GenBank/DDBJ whole genome shotgun (WGS) entry which is preliminary data.</text>
</comment>
<protein>
    <submittedName>
        <fullName evidence="1">Uncharacterized protein</fullName>
    </submittedName>
</protein>
<gene>
    <name evidence="1" type="ORF">PVAP13_3NG203430</name>
</gene>